<evidence type="ECO:0000259" key="3">
    <source>
        <dbReference type="Pfam" id="PF13391"/>
    </source>
</evidence>
<evidence type="ECO:0000256" key="1">
    <source>
        <dbReference type="SAM" id="Coils"/>
    </source>
</evidence>
<feature type="domain" description="HNH nuclease" evidence="3">
    <location>
        <begin position="175"/>
        <end position="239"/>
    </location>
</feature>
<feature type="region of interest" description="Disordered" evidence="2">
    <location>
        <begin position="389"/>
        <end position="414"/>
    </location>
</feature>
<keyword evidence="1" id="KW-0175">Coiled coil</keyword>
<organism evidence="4 5">
    <name type="scientific">Aspergillus lucknowensis</name>
    <dbReference type="NCBI Taxonomy" id="176173"/>
    <lineage>
        <taxon>Eukaryota</taxon>
        <taxon>Fungi</taxon>
        <taxon>Dikarya</taxon>
        <taxon>Ascomycota</taxon>
        <taxon>Pezizomycotina</taxon>
        <taxon>Eurotiomycetes</taxon>
        <taxon>Eurotiomycetidae</taxon>
        <taxon>Eurotiales</taxon>
        <taxon>Aspergillaceae</taxon>
        <taxon>Aspergillus</taxon>
        <taxon>Aspergillus subgen. Nidulantes</taxon>
    </lineage>
</organism>
<accession>A0ABR4LRK5</accession>
<evidence type="ECO:0000256" key="2">
    <source>
        <dbReference type="SAM" id="MobiDB-lite"/>
    </source>
</evidence>
<proteinExistence type="predicted"/>
<reference evidence="4 5" key="1">
    <citation type="submission" date="2024-07" db="EMBL/GenBank/DDBJ databases">
        <title>Section-level genome sequencing and comparative genomics of Aspergillus sections Usti and Cavernicolus.</title>
        <authorList>
            <consortium name="Lawrence Berkeley National Laboratory"/>
            <person name="Nybo J.L."/>
            <person name="Vesth T.C."/>
            <person name="Theobald S."/>
            <person name="Frisvad J.C."/>
            <person name="Larsen T.O."/>
            <person name="Kjaerboelling I."/>
            <person name="Rothschild-Mancinelli K."/>
            <person name="Lyhne E.K."/>
            <person name="Kogle M.E."/>
            <person name="Barry K."/>
            <person name="Clum A."/>
            <person name="Na H."/>
            <person name="Ledsgaard L."/>
            <person name="Lin J."/>
            <person name="Lipzen A."/>
            <person name="Kuo A."/>
            <person name="Riley R."/>
            <person name="Mondo S."/>
            <person name="Labutti K."/>
            <person name="Haridas S."/>
            <person name="Pangalinan J."/>
            <person name="Salamov A.A."/>
            <person name="Simmons B.A."/>
            <person name="Magnuson J.K."/>
            <person name="Chen J."/>
            <person name="Drula E."/>
            <person name="Henrissat B."/>
            <person name="Wiebenga A."/>
            <person name="Lubbers R.J."/>
            <person name="Gomes A.C."/>
            <person name="Macurrencykelacurrency M.R."/>
            <person name="Stajich J."/>
            <person name="Grigoriev I.V."/>
            <person name="Mortensen U.H."/>
            <person name="De Vries R.P."/>
            <person name="Baker S.E."/>
            <person name="Andersen M.R."/>
        </authorList>
    </citation>
    <scope>NUCLEOTIDE SEQUENCE [LARGE SCALE GENOMIC DNA]</scope>
    <source>
        <strain evidence="4 5">CBS 449.75</strain>
    </source>
</reference>
<comment type="caution">
    <text evidence="4">The sequence shown here is derived from an EMBL/GenBank/DDBJ whole genome shotgun (WGS) entry which is preliminary data.</text>
</comment>
<dbReference type="Pfam" id="PF13391">
    <property type="entry name" value="HNH_2"/>
    <property type="match status" value="1"/>
</dbReference>
<dbReference type="RefSeq" id="XP_070886149.1">
    <property type="nucleotide sequence ID" value="XM_071024249.1"/>
</dbReference>
<dbReference type="EMBL" id="JBFXLQ010000020">
    <property type="protein sequence ID" value="KAL2867170.1"/>
    <property type="molecule type" value="Genomic_DNA"/>
</dbReference>
<sequence>MSAFDDLPPLIIPKKRRAEEIESLRKEVEEVERQKENAHKRCKPHGGFNAEYWAAATEVEEAIVRKASLMSEICLSEYKGSAADWERTEEARNLFETMRVHGRRVASYSKHREELSLSKPQRPLRAAFMKFWTSSKSGLGIITRAGPRNSKMQLDFREEMLRDYESLDEHGNAWCPVLGGYLSPQLVTASHLFPYKAGQDAMDAIFGRIRPAELFSSRNGLILSAAVEKCFDSGVIVIVPDLPERPTKSMLECWVNKEVRDYKLRIIDRTWAHMEHFVDGKRKWKDLDGKKLEFKGSFRPEARYVYFHYCQQILRRSWRAGPSRAALSLQDEIGKPFWGTPGKYIRKNMLRALMEEVGHEADDLLLGAKGSGGDSELLTNVVADQVVAQRKEEEKEDEDDDSEEADELDDWEEC</sequence>
<name>A0ABR4LRK5_9EURO</name>
<dbReference type="InterPro" id="IPR003615">
    <property type="entry name" value="HNH_nuc"/>
</dbReference>
<feature type="coiled-coil region" evidence="1">
    <location>
        <begin position="14"/>
        <end position="41"/>
    </location>
</feature>
<feature type="compositionally biased region" description="Acidic residues" evidence="2">
    <location>
        <begin position="394"/>
        <end position="414"/>
    </location>
</feature>
<dbReference type="GeneID" id="98139321"/>
<gene>
    <name evidence="4" type="ORF">BJX67DRAFT_106291</name>
</gene>
<evidence type="ECO:0000313" key="5">
    <source>
        <dbReference type="Proteomes" id="UP001610432"/>
    </source>
</evidence>
<evidence type="ECO:0000313" key="4">
    <source>
        <dbReference type="EMBL" id="KAL2867170.1"/>
    </source>
</evidence>
<protein>
    <recommendedName>
        <fullName evidence="3">HNH nuclease domain-containing protein</fullName>
    </recommendedName>
</protein>
<keyword evidence="5" id="KW-1185">Reference proteome</keyword>
<dbReference type="Proteomes" id="UP001610432">
    <property type="component" value="Unassembled WGS sequence"/>
</dbReference>